<evidence type="ECO:0000256" key="1">
    <source>
        <dbReference type="ARBA" id="ARBA00009673"/>
    </source>
</evidence>
<dbReference type="SUPFAM" id="SSF69500">
    <property type="entry name" value="DTD-like"/>
    <property type="match status" value="1"/>
</dbReference>
<dbReference type="EC" id="3.1.1.96" evidence="2"/>
<proteinExistence type="inferred from homology"/>
<evidence type="ECO:0000313" key="4">
    <source>
        <dbReference type="Proteomes" id="UP000560081"/>
    </source>
</evidence>
<dbReference type="HAMAP" id="MF_00518">
    <property type="entry name" value="Deacylase_Dtd"/>
    <property type="match status" value="1"/>
</dbReference>
<feature type="short sequence motif" description="Gly-cisPro motif, important for rejection of L-amino acids" evidence="2">
    <location>
        <begin position="133"/>
        <end position="134"/>
    </location>
</feature>
<dbReference type="GO" id="GO:0106026">
    <property type="term" value="F:Gly-tRNA(Ala) deacylase activity"/>
    <property type="evidence" value="ECO:0007669"/>
    <property type="project" value="UniProtKB-UniRule"/>
</dbReference>
<dbReference type="EC" id="3.1.1.-" evidence="2"/>
<comment type="similarity">
    <text evidence="1 2">Belongs to the DTD family.</text>
</comment>
<reference evidence="3 4" key="1">
    <citation type="submission" date="2020-08" db="EMBL/GenBank/DDBJ databases">
        <title>Sequencing the genomes of 1000 actinobacteria strains.</title>
        <authorList>
            <person name="Klenk H.-P."/>
        </authorList>
    </citation>
    <scope>NUCLEOTIDE SEQUENCE [LARGE SCALE GENOMIC DNA]</scope>
    <source>
        <strain evidence="3 4">DSM 19079</strain>
    </source>
</reference>
<gene>
    <name evidence="2" type="primary">dtd</name>
    <name evidence="3" type="ORF">BJ976_000917</name>
</gene>
<keyword evidence="2 3" id="KW-0378">Hydrolase</keyword>
<evidence type="ECO:0000256" key="2">
    <source>
        <dbReference type="HAMAP-Rule" id="MF_00518"/>
    </source>
</evidence>
<keyword evidence="2" id="KW-0820">tRNA-binding</keyword>
<dbReference type="GO" id="GO:0051500">
    <property type="term" value="F:D-tyrosyl-tRNA(Tyr) deacylase activity"/>
    <property type="evidence" value="ECO:0007669"/>
    <property type="project" value="TreeGrafter"/>
</dbReference>
<dbReference type="AlphaFoldDB" id="A0A4Y8X130"/>
<keyword evidence="2" id="KW-0963">Cytoplasm</keyword>
<keyword evidence="4" id="KW-1185">Reference proteome</keyword>
<dbReference type="GO" id="GO:0000049">
    <property type="term" value="F:tRNA binding"/>
    <property type="evidence" value="ECO:0007669"/>
    <property type="project" value="UniProtKB-UniRule"/>
</dbReference>
<dbReference type="GO" id="GO:0043908">
    <property type="term" value="F:Ser(Gly)-tRNA(Ala) hydrolase activity"/>
    <property type="evidence" value="ECO:0007669"/>
    <property type="project" value="UniProtKB-UniRule"/>
</dbReference>
<name>A0A4Y8X130_9MICC</name>
<dbReference type="Proteomes" id="UP000560081">
    <property type="component" value="Unassembled WGS sequence"/>
</dbReference>
<comment type="domain">
    <text evidence="2">A Gly-cisPro motif from one monomer fits into the active site of the other monomer to allow specific chiral rejection of L-amino acids.</text>
</comment>
<comment type="function">
    <text evidence="2">An aminoacyl-tRNA editing enzyme that deacylates mischarged D-aminoacyl-tRNAs. Also deacylates mischarged glycyl-tRNA(Ala), protecting cells against glycine mischarging by AlaRS. Acts via tRNA-based rather than protein-based catalysis; rejects L-amino acids rather than detecting D-amino acids in the active site. By recycling D-aminoacyl-tRNA to D-amino acids and free tRNA molecules, this enzyme counteracts the toxicity associated with the formation of D-aminoacyl-tRNA entities in vivo and helps enforce protein L-homochirality.</text>
</comment>
<sequence>MRAVLQRARSASVTVAGEVVGSFEGAGLVILLGVSTQDTGAEADALAAKVATLRMLDGEASLVSAGAPALVVSQFTLYGDVRKGRRPSWTGAARPEHAEPLYERFAAGLEAEGVRVERGVFGAQMDIALVNDGPFTLVVDTSDLAGPRRG</sequence>
<accession>A0A4Y8X130</accession>
<dbReference type="GO" id="GO:0005737">
    <property type="term" value="C:cytoplasm"/>
    <property type="evidence" value="ECO:0007669"/>
    <property type="project" value="UniProtKB-SubCell"/>
</dbReference>
<dbReference type="PANTHER" id="PTHR10472:SF5">
    <property type="entry name" value="D-AMINOACYL-TRNA DEACYLASE 1"/>
    <property type="match status" value="1"/>
</dbReference>
<organism evidence="3 4">
    <name type="scientific">Micrococcus flavus</name>
    <dbReference type="NCBI Taxonomy" id="384602"/>
    <lineage>
        <taxon>Bacteria</taxon>
        <taxon>Bacillati</taxon>
        <taxon>Actinomycetota</taxon>
        <taxon>Actinomycetes</taxon>
        <taxon>Micrococcales</taxon>
        <taxon>Micrococcaceae</taxon>
        <taxon>Micrococcus</taxon>
    </lineage>
</organism>
<protein>
    <recommendedName>
        <fullName evidence="2">D-aminoacyl-tRNA deacylase</fullName>
        <shortName evidence="2">DTD</shortName>
        <ecNumber evidence="2">3.1.1.96</ecNumber>
    </recommendedName>
    <alternativeName>
        <fullName evidence="2">Gly-tRNA(Ala) deacylase</fullName>
        <ecNumber evidence="2">3.1.1.-</ecNumber>
    </alternativeName>
</protein>
<dbReference type="PANTHER" id="PTHR10472">
    <property type="entry name" value="D-TYROSYL-TRNA TYR DEACYLASE"/>
    <property type="match status" value="1"/>
</dbReference>
<evidence type="ECO:0000313" key="3">
    <source>
        <dbReference type="EMBL" id="MBB4882566.1"/>
    </source>
</evidence>
<dbReference type="FunFam" id="3.50.80.10:FF:000001">
    <property type="entry name" value="D-aminoacyl-tRNA deacylase"/>
    <property type="match status" value="1"/>
</dbReference>
<comment type="caution">
    <text evidence="3">The sequence shown here is derived from an EMBL/GenBank/DDBJ whole genome shotgun (WGS) entry which is preliminary data.</text>
</comment>
<comment type="catalytic activity">
    <reaction evidence="2">
        <text>glycyl-tRNA(Ala) + H2O = tRNA(Ala) + glycine + H(+)</text>
        <dbReference type="Rhea" id="RHEA:53744"/>
        <dbReference type="Rhea" id="RHEA-COMP:9657"/>
        <dbReference type="Rhea" id="RHEA-COMP:13640"/>
        <dbReference type="ChEBI" id="CHEBI:15377"/>
        <dbReference type="ChEBI" id="CHEBI:15378"/>
        <dbReference type="ChEBI" id="CHEBI:57305"/>
        <dbReference type="ChEBI" id="CHEBI:78442"/>
        <dbReference type="ChEBI" id="CHEBI:78522"/>
    </reaction>
</comment>
<dbReference type="Pfam" id="PF02580">
    <property type="entry name" value="Tyr_Deacylase"/>
    <property type="match status" value="1"/>
</dbReference>
<dbReference type="RefSeq" id="WP_135030282.1">
    <property type="nucleotide sequence ID" value="NZ_BMLA01000001.1"/>
</dbReference>
<keyword evidence="2" id="KW-0694">RNA-binding</keyword>
<dbReference type="NCBIfam" id="TIGR00256">
    <property type="entry name" value="D-aminoacyl-tRNA deacylase"/>
    <property type="match status" value="1"/>
</dbReference>
<dbReference type="EMBL" id="JACHMC010000001">
    <property type="protein sequence ID" value="MBB4882566.1"/>
    <property type="molecule type" value="Genomic_DNA"/>
</dbReference>
<comment type="catalytic activity">
    <reaction evidence="2">
        <text>a D-aminoacyl-tRNA + H2O = a tRNA + a D-alpha-amino acid + H(+)</text>
        <dbReference type="Rhea" id="RHEA:13953"/>
        <dbReference type="Rhea" id="RHEA-COMP:10123"/>
        <dbReference type="Rhea" id="RHEA-COMP:10124"/>
        <dbReference type="ChEBI" id="CHEBI:15377"/>
        <dbReference type="ChEBI" id="CHEBI:15378"/>
        <dbReference type="ChEBI" id="CHEBI:59871"/>
        <dbReference type="ChEBI" id="CHEBI:78442"/>
        <dbReference type="ChEBI" id="CHEBI:79333"/>
        <dbReference type="EC" id="3.1.1.96"/>
    </reaction>
</comment>
<dbReference type="GO" id="GO:0019478">
    <property type="term" value="P:D-amino acid catabolic process"/>
    <property type="evidence" value="ECO:0007669"/>
    <property type="project" value="UniProtKB-UniRule"/>
</dbReference>
<dbReference type="InterPro" id="IPR003732">
    <property type="entry name" value="Daa-tRNA_deacyls_DTD"/>
</dbReference>
<comment type="subcellular location">
    <subcellularLocation>
        <location evidence="2">Cytoplasm</location>
    </subcellularLocation>
</comment>
<dbReference type="Gene3D" id="3.50.80.10">
    <property type="entry name" value="D-tyrosyl-tRNA(Tyr) deacylase"/>
    <property type="match status" value="1"/>
</dbReference>
<dbReference type="OrthoDB" id="9801395at2"/>
<comment type="subunit">
    <text evidence="2">Homodimer.</text>
</comment>
<dbReference type="InterPro" id="IPR023509">
    <property type="entry name" value="DTD-like_sf"/>
</dbReference>